<accession>B9SPM1</accession>
<protein>
    <submittedName>
        <fullName evidence="2">Uncharacterized protein</fullName>
    </submittedName>
</protein>
<dbReference type="PANTHER" id="PTHR35167">
    <property type="entry name" value="OS05G0216466 PROTEIN"/>
    <property type="match status" value="1"/>
</dbReference>
<feature type="compositionally biased region" description="Acidic residues" evidence="1">
    <location>
        <begin position="73"/>
        <end position="85"/>
    </location>
</feature>
<sequence length="118" mass="13746">MARIPLTTENRTTQKKQKNSISFSDWELDVAQLLLQLSKVYRYDDGGKEYKEEEEKQNDVTSPSCSSTVMDEIYGEDGDEEEDDDGYPKRRIKRFRMIDHVYKSTQPITCYEECGVDG</sequence>
<dbReference type="InParanoid" id="B9SPM1"/>
<gene>
    <name evidence="2" type="ORF">RCOM_1183700</name>
</gene>
<feature type="compositionally biased region" description="Polar residues" evidence="1">
    <location>
        <begin position="59"/>
        <end position="69"/>
    </location>
</feature>
<feature type="region of interest" description="Disordered" evidence="1">
    <location>
        <begin position="48"/>
        <end position="87"/>
    </location>
</feature>
<keyword evidence="3" id="KW-1185">Reference proteome</keyword>
<evidence type="ECO:0000256" key="1">
    <source>
        <dbReference type="SAM" id="MobiDB-lite"/>
    </source>
</evidence>
<evidence type="ECO:0000313" key="3">
    <source>
        <dbReference type="Proteomes" id="UP000008311"/>
    </source>
</evidence>
<dbReference type="EMBL" id="EQ974071">
    <property type="protein sequence ID" value="EEF34429.1"/>
    <property type="molecule type" value="Genomic_DNA"/>
</dbReference>
<dbReference type="AlphaFoldDB" id="B9SPM1"/>
<organism evidence="2 3">
    <name type="scientific">Ricinus communis</name>
    <name type="common">Castor bean</name>
    <dbReference type="NCBI Taxonomy" id="3988"/>
    <lineage>
        <taxon>Eukaryota</taxon>
        <taxon>Viridiplantae</taxon>
        <taxon>Streptophyta</taxon>
        <taxon>Embryophyta</taxon>
        <taxon>Tracheophyta</taxon>
        <taxon>Spermatophyta</taxon>
        <taxon>Magnoliopsida</taxon>
        <taxon>eudicotyledons</taxon>
        <taxon>Gunneridae</taxon>
        <taxon>Pentapetalae</taxon>
        <taxon>rosids</taxon>
        <taxon>fabids</taxon>
        <taxon>Malpighiales</taxon>
        <taxon>Euphorbiaceae</taxon>
        <taxon>Acalyphoideae</taxon>
        <taxon>Acalypheae</taxon>
        <taxon>Ricinus</taxon>
    </lineage>
</organism>
<evidence type="ECO:0000313" key="2">
    <source>
        <dbReference type="EMBL" id="EEF34429.1"/>
    </source>
</evidence>
<name>B9SPM1_RICCO</name>
<feature type="compositionally biased region" description="Basic and acidic residues" evidence="1">
    <location>
        <begin position="48"/>
        <end position="58"/>
    </location>
</feature>
<reference evidence="3" key="1">
    <citation type="journal article" date="2010" name="Nat. Biotechnol.">
        <title>Draft genome sequence of the oilseed species Ricinus communis.</title>
        <authorList>
            <person name="Chan A.P."/>
            <person name="Crabtree J."/>
            <person name="Zhao Q."/>
            <person name="Lorenzi H."/>
            <person name="Orvis J."/>
            <person name="Puiu D."/>
            <person name="Melake-Berhan A."/>
            <person name="Jones K.M."/>
            <person name="Redman J."/>
            <person name="Chen G."/>
            <person name="Cahoon E.B."/>
            <person name="Gedil M."/>
            <person name="Stanke M."/>
            <person name="Haas B.J."/>
            <person name="Wortman J.R."/>
            <person name="Fraser-Liggett C.M."/>
            <person name="Ravel J."/>
            <person name="Rabinowicz P.D."/>
        </authorList>
    </citation>
    <scope>NUCLEOTIDE SEQUENCE [LARGE SCALE GENOMIC DNA]</scope>
    <source>
        <strain evidence="3">cv. Hale</strain>
    </source>
</reference>
<proteinExistence type="predicted"/>
<dbReference type="Proteomes" id="UP000008311">
    <property type="component" value="Unassembled WGS sequence"/>
</dbReference>
<dbReference type="PANTHER" id="PTHR35167:SF3">
    <property type="entry name" value="OS05G0216466 PROTEIN"/>
    <property type="match status" value="1"/>
</dbReference>